<dbReference type="NCBIfam" id="TIGR00244">
    <property type="entry name" value="transcriptional regulator NrdR"/>
    <property type="match status" value="1"/>
</dbReference>
<comment type="cofactor">
    <cofactor evidence="8">
        <name>Zn(2+)</name>
        <dbReference type="ChEBI" id="CHEBI:29105"/>
    </cofactor>
    <text evidence="8">Binds 1 zinc ion.</text>
</comment>
<evidence type="ECO:0000256" key="3">
    <source>
        <dbReference type="ARBA" id="ARBA00022833"/>
    </source>
</evidence>
<comment type="similarity">
    <text evidence="8">Belongs to the NrdR family.</text>
</comment>
<keyword evidence="5 8" id="KW-0805">Transcription regulation</keyword>
<keyword evidence="6 8" id="KW-0238">DNA-binding</keyword>
<feature type="domain" description="ATP-cone" evidence="9">
    <location>
        <begin position="49"/>
        <end position="139"/>
    </location>
</feature>
<sequence length="172" mass="20175">MICPHCQQNSSRVVDSRPSDEGKVIRRRRECENCGYRFTTFERVEQPPLLVIKRNGNREEFKREKILQGLIKAAEKRSISLTTMNQLVNTVEANIRSLDENEIESRQIGEYVMQQLATLDDVTYIRFASVYRQFTDINGFMKEVKEMMVSQNDLQNIESKRAKKYNDEAEND</sequence>
<dbReference type="Pfam" id="PF03477">
    <property type="entry name" value="ATP-cone"/>
    <property type="match status" value="1"/>
</dbReference>
<evidence type="ECO:0000256" key="1">
    <source>
        <dbReference type="ARBA" id="ARBA00022491"/>
    </source>
</evidence>
<keyword evidence="8" id="KW-0479">Metal-binding</keyword>
<proteinExistence type="inferred from homology"/>
<dbReference type="Proteomes" id="UP000831947">
    <property type="component" value="Chromosome"/>
</dbReference>
<dbReference type="InterPro" id="IPR005144">
    <property type="entry name" value="ATP-cone_dom"/>
</dbReference>
<feature type="zinc finger region" evidence="8">
    <location>
        <begin position="3"/>
        <end position="34"/>
    </location>
</feature>
<keyword evidence="3 8" id="KW-0862">Zinc</keyword>
<evidence type="ECO:0000313" key="10">
    <source>
        <dbReference type="EMBL" id="UQS83354.1"/>
    </source>
</evidence>
<evidence type="ECO:0000259" key="9">
    <source>
        <dbReference type="PROSITE" id="PS51161"/>
    </source>
</evidence>
<keyword evidence="2 8" id="KW-0547">Nucleotide-binding</keyword>
<evidence type="ECO:0000256" key="4">
    <source>
        <dbReference type="ARBA" id="ARBA00022840"/>
    </source>
</evidence>
<keyword evidence="11" id="KW-1185">Reference proteome</keyword>
<keyword evidence="7 8" id="KW-0804">Transcription</keyword>
<evidence type="ECO:0000313" key="11">
    <source>
        <dbReference type="Proteomes" id="UP000831947"/>
    </source>
</evidence>
<keyword evidence="8" id="KW-0863">Zinc-finger</keyword>
<evidence type="ECO:0000256" key="5">
    <source>
        <dbReference type="ARBA" id="ARBA00023015"/>
    </source>
</evidence>
<name>A0ABY4PCH2_9LACO</name>
<dbReference type="Pfam" id="PF22811">
    <property type="entry name" value="Zn_ribbon_NrdR"/>
    <property type="match status" value="1"/>
</dbReference>
<keyword evidence="1 8" id="KW-0678">Repressor</keyword>
<dbReference type="RefSeq" id="WP_249512580.1">
    <property type="nucleotide sequence ID" value="NZ_CP093365.1"/>
</dbReference>
<dbReference type="EMBL" id="CP093365">
    <property type="protein sequence ID" value="UQS83354.1"/>
    <property type="molecule type" value="Genomic_DNA"/>
</dbReference>
<dbReference type="InterPro" id="IPR055173">
    <property type="entry name" value="NrdR-like_N"/>
</dbReference>
<evidence type="ECO:0000256" key="7">
    <source>
        <dbReference type="ARBA" id="ARBA00023163"/>
    </source>
</evidence>
<organism evidence="10 11">
    <name type="scientific">Bombilactobacillus thymidiniphilus</name>
    <dbReference type="NCBI Taxonomy" id="2923363"/>
    <lineage>
        <taxon>Bacteria</taxon>
        <taxon>Bacillati</taxon>
        <taxon>Bacillota</taxon>
        <taxon>Bacilli</taxon>
        <taxon>Lactobacillales</taxon>
        <taxon>Lactobacillaceae</taxon>
        <taxon>Bombilactobacillus</taxon>
    </lineage>
</organism>
<gene>
    <name evidence="8 10" type="primary">nrdR</name>
    <name evidence="10" type="ORF">MOO47_06140</name>
</gene>
<evidence type="ECO:0000256" key="8">
    <source>
        <dbReference type="HAMAP-Rule" id="MF_00440"/>
    </source>
</evidence>
<dbReference type="PROSITE" id="PS51161">
    <property type="entry name" value="ATP_CONE"/>
    <property type="match status" value="1"/>
</dbReference>
<dbReference type="PANTHER" id="PTHR30455:SF2">
    <property type="entry name" value="TRANSCRIPTIONAL REPRESSOR NRDR"/>
    <property type="match status" value="1"/>
</dbReference>
<reference evidence="10 11" key="1">
    <citation type="journal article" date="2022" name="Int. J. Syst. Evol. Microbiol.">
        <title>Apilactobacillus apisilvae sp. nov., Nicolia spurrieriana gen. nov. sp. nov., Bombilactobacillus folatiphilus sp. nov. and Bombilactobacillus thymidiniphilus sp. nov., four new lactic acid bacterial isolates from stingless bees Tetragonula carbonaria and Austroplebeia australis.</title>
        <authorList>
            <person name="Oliphant S.A."/>
            <person name="Watson-Haigh N.S."/>
            <person name="Sumby K.M."/>
            <person name="Gardner J."/>
            <person name="Groom S."/>
            <person name="Jiranek V."/>
        </authorList>
    </citation>
    <scope>NUCLEOTIDE SEQUENCE [LARGE SCALE GENOMIC DNA]</scope>
    <source>
        <strain evidence="10 11">SG4_A1</strain>
    </source>
</reference>
<protein>
    <recommendedName>
        <fullName evidence="8">Transcriptional repressor NrdR</fullName>
    </recommendedName>
</protein>
<evidence type="ECO:0000256" key="2">
    <source>
        <dbReference type="ARBA" id="ARBA00022741"/>
    </source>
</evidence>
<dbReference type="InterPro" id="IPR003796">
    <property type="entry name" value="RNR_NrdR-like"/>
</dbReference>
<dbReference type="PANTHER" id="PTHR30455">
    <property type="entry name" value="TRANSCRIPTIONAL REPRESSOR NRDR"/>
    <property type="match status" value="1"/>
</dbReference>
<comment type="function">
    <text evidence="8">Negatively regulates transcription of bacterial ribonucleotide reductase nrd genes and operons by binding to NrdR-boxes.</text>
</comment>
<keyword evidence="4 8" id="KW-0067">ATP-binding</keyword>
<evidence type="ECO:0000256" key="6">
    <source>
        <dbReference type="ARBA" id="ARBA00023125"/>
    </source>
</evidence>
<dbReference type="HAMAP" id="MF_00440">
    <property type="entry name" value="NrdR"/>
    <property type="match status" value="1"/>
</dbReference>
<accession>A0ABY4PCH2</accession>